<dbReference type="Gene3D" id="3.90.190.10">
    <property type="entry name" value="Protein tyrosine phosphatase superfamily"/>
    <property type="match status" value="1"/>
</dbReference>
<evidence type="ECO:0000256" key="7">
    <source>
        <dbReference type="ARBA" id="ARBA00023136"/>
    </source>
</evidence>
<dbReference type="SMART" id="SM00404">
    <property type="entry name" value="PTPc_motif"/>
    <property type="match status" value="1"/>
</dbReference>
<dbReference type="Gene3D" id="2.60.40.1110">
    <property type="match status" value="1"/>
</dbReference>
<feature type="region of interest" description="Disordered" evidence="9">
    <location>
        <begin position="837"/>
        <end position="862"/>
    </location>
</feature>
<dbReference type="InterPro" id="IPR029021">
    <property type="entry name" value="Prot-tyrosine_phosphatase-like"/>
</dbReference>
<evidence type="ECO:0000256" key="9">
    <source>
        <dbReference type="SAM" id="MobiDB-lite"/>
    </source>
</evidence>
<dbReference type="InterPro" id="IPR029023">
    <property type="entry name" value="Tensin_phosphatase"/>
</dbReference>
<feature type="region of interest" description="Disordered" evidence="9">
    <location>
        <begin position="998"/>
        <end position="1018"/>
    </location>
</feature>
<comment type="subcellular location">
    <subcellularLocation>
        <location evidence="2">Cell projection</location>
    </subcellularLocation>
    <subcellularLocation>
        <location evidence="1">Membrane</location>
        <topology evidence="1">Multi-pass membrane protein</topology>
    </subcellularLocation>
</comment>
<feature type="domain" description="C2 tensin-type" evidence="13">
    <location>
        <begin position="719"/>
        <end position="859"/>
    </location>
</feature>
<evidence type="ECO:0000259" key="12">
    <source>
        <dbReference type="PROSITE" id="PS51181"/>
    </source>
</evidence>
<dbReference type="GO" id="GO:0005216">
    <property type="term" value="F:monoatomic ion channel activity"/>
    <property type="evidence" value="ECO:0007669"/>
    <property type="project" value="InterPro"/>
</dbReference>
<dbReference type="SUPFAM" id="SSF52799">
    <property type="entry name" value="(Phosphotyrosine protein) phosphatases II"/>
    <property type="match status" value="1"/>
</dbReference>
<feature type="region of interest" description="Disordered" evidence="9">
    <location>
        <begin position="353"/>
        <end position="387"/>
    </location>
</feature>
<accession>H0ZP42</accession>
<dbReference type="InterPro" id="IPR027359">
    <property type="entry name" value="Volt_channel_dom_sf"/>
</dbReference>
<dbReference type="Ensembl" id="ENSTGUT00000012508.2">
    <property type="protein sequence ID" value="ENSTGUP00000012371.2"/>
    <property type="gene ID" value="ENSTGUG00000012019.2"/>
</dbReference>
<dbReference type="Pfam" id="PF00520">
    <property type="entry name" value="Ion_trans"/>
    <property type="match status" value="1"/>
</dbReference>
<keyword evidence="15" id="KW-1185">Reference proteome</keyword>
<dbReference type="PROSITE" id="PS50056">
    <property type="entry name" value="TYR_PHOSPHATASE_2"/>
    <property type="match status" value="1"/>
</dbReference>
<evidence type="ECO:0000259" key="13">
    <source>
        <dbReference type="PROSITE" id="PS51182"/>
    </source>
</evidence>
<feature type="transmembrane region" description="Helical" evidence="10">
    <location>
        <begin position="499"/>
        <end position="517"/>
    </location>
</feature>
<dbReference type="HOGENOM" id="CLU_160900_0_0_1"/>
<keyword evidence="6 10" id="KW-1133">Transmembrane helix</keyword>
<dbReference type="Pfam" id="PF10409">
    <property type="entry name" value="PTEN_C2"/>
    <property type="match status" value="1"/>
</dbReference>
<dbReference type="Pfam" id="PF22785">
    <property type="entry name" value="Tc-R-P"/>
    <property type="match status" value="1"/>
</dbReference>
<keyword evidence="4 10" id="KW-0812">Transmembrane</keyword>
<dbReference type="SUPFAM" id="SSF81324">
    <property type="entry name" value="Voltage-gated potassium channels"/>
    <property type="match status" value="1"/>
</dbReference>
<organism evidence="14 15">
    <name type="scientific">Taeniopygia guttata</name>
    <name type="common">Zebra finch</name>
    <name type="synonym">Poephila guttata</name>
    <dbReference type="NCBI Taxonomy" id="59729"/>
    <lineage>
        <taxon>Eukaryota</taxon>
        <taxon>Metazoa</taxon>
        <taxon>Chordata</taxon>
        <taxon>Craniata</taxon>
        <taxon>Vertebrata</taxon>
        <taxon>Euteleostomi</taxon>
        <taxon>Archelosauria</taxon>
        <taxon>Archosauria</taxon>
        <taxon>Dinosauria</taxon>
        <taxon>Saurischia</taxon>
        <taxon>Theropoda</taxon>
        <taxon>Coelurosauria</taxon>
        <taxon>Aves</taxon>
        <taxon>Neognathae</taxon>
        <taxon>Neoaves</taxon>
        <taxon>Telluraves</taxon>
        <taxon>Australaves</taxon>
        <taxon>Passeriformes</taxon>
        <taxon>Passeroidea</taxon>
        <taxon>Estrildidae</taxon>
        <taxon>Estrildinae</taxon>
        <taxon>Taeniopygia</taxon>
    </lineage>
</organism>
<comment type="similarity">
    <text evidence="3">Belongs to the PTEN phosphatase protein family.</text>
</comment>
<evidence type="ECO:0000313" key="15">
    <source>
        <dbReference type="Proteomes" id="UP000007754"/>
    </source>
</evidence>
<dbReference type="Gene3D" id="1.20.120.350">
    <property type="entry name" value="Voltage-gated potassium channels. Chain C"/>
    <property type="match status" value="1"/>
</dbReference>
<feature type="region of interest" description="Disordered" evidence="9">
    <location>
        <begin position="191"/>
        <end position="304"/>
    </location>
</feature>
<dbReference type="PROSITE" id="PS51182">
    <property type="entry name" value="C2_TENSIN"/>
    <property type="match status" value="1"/>
</dbReference>
<dbReference type="SUPFAM" id="SSF49562">
    <property type="entry name" value="C2 domain (Calcium/lipid-binding domain, CaLB)"/>
    <property type="match status" value="1"/>
</dbReference>
<dbReference type="InParanoid" id="H0ZP42"/>
<gene>
    <name evidence="14" type="primary">LOC100231076</name>
</gene>
<feature type="region of interest" description="Disordered" evidence="9">
    <location>
        <begin position="899"/>
        <end position="921"/>
    </location>
</feature>
<dbReference type="GO" id="GO:0042995">
    <property type="term" value="C:cell projection"/>
    <property type="evidence" value="ECO:0007669"/>
    <property type="project" value="UniProtKB-SubCell"/>
</dbReference>
<evidence type="ECO:0000256" key="1">
    <source>
        <dbReference type="ARBA" id="ARBA00004141"/>
    </source>
</evidence>
<dbReference type="InterPro" id="IPR000387">
    <property type="entry name" value="Tyr_Pase_dom"/>
</dbReference>
<dbReference type="SMART" id="SM01326">
    <property type="entry name" value="PTEN_C2"/>
    <property type="match status" value="1"/>
</dbReference>
<dbReference type="CDD" id="cd14510">
    <property type="entry name" value="PTP_VSP_TPTE"/>
    <property type="match status" value="1"/>
</dbReference>
<sequence>MSNDSFCEEFLPNVQLKPPSIRLYLLVLSLSTWEKRLDSTLLSAIRVMSLSPELLLFQLINHRCTQLAPCRTCAPDPPPPLLPSLDTLQHHSVLPELRGPELDTIGGVASLVLNSLPWSYWPHYCWYRPGCICLLGHLGHSLLAQVQPLSTSTPRSFPAALPQPVALPGVAVTQMQELEFSGVDPHAVGPQPIVPACPDASAGPSCPAAAPHSDPTGHGPRTPVGGTGAPRAARGGGAVIMAAGGSAQPSPERPGPAREQPGSTAGPLVRSPGAQRRVRPSRLSTVGERRWRRGAARRRGAGRDTALRKFNPTFRRVREAPGAVSRLGFEPGGRAEVSRTTTTGKMTAVRFEQGTPPRESSGSPTAEEATVKIDNGRDESNGPDTCPNATRRKIAPFVMSFGFRVFGVVLIIVDIIVVILDLAISERKKGTEIPERVSLAIALFFLIDVLLRVFVEGFRNYFQSKLNILDACIVVGTLLINLTYCFLDVDAAKEIPRMVIFLRILRIVILIRVFRLASQKQQLEKVTRRMVSENKRRYVKDGFDLDLTYITDRIIAMSFPSSGKQSFYRNPIKEVARFLDTKHPGHYKVYNLCSEQGYDSKYFHYRVERIFIDDHNVPSLQDMLKFTSNVREWMSQDEKNVIVIHCKGGKGRTGTMVCTWLIDSDQFESAKESLDYFGERRTDRRTSTKFQGVETPSQSRYVGYYEILKNKYNLELPPERQLKIKNFKIHTIRGVGKGNGTDMKVQIIVKKRIVLQCVCANQKNCRLFFDSESDTVVIGLEDCPVLRGDVKVRFECSSALPKGYDGCPFFFWFNTSFIENNSKQKLFSTSSVLSKDKDKSAASKDSPPEGAAKRQEDGAETSKQQLLDIIGNMKVEVSYRKKLQQLKASENKKQAMNKLEGLDNEGSVPQGITEDTQRDKPLNPELVKAASAVASSLPHNKKQTESELLAQLRRHEETTDKQKKGGTINIRNVISEMTVKRQSPAQWGARISGRISLQDEDGQRIRPDRSSAQSMDSRRSLKVGKRLNIFTKASTEPEHALKTVSSPTIWDLEFAKEVAAVTAQPPRNGFEEMIQWTKEGILWEFPIDNEFGMEDDAEFHEHIFLEKHLEGFPKEGPIRHFMELVICGLSKNPYLSVKQKVEHIEWFQKYFEEKKELLQEI</sequence>
<keyword evidence="7 10" id="KW-0472">Membrane</keyword>
<dbReference type="PROSITE" id="PS51181">
    <property type="entry name" value="PPASE_TENSIN"/>
    <property type="match status" value="1"/>
</dbReference>
<protein>
    <submittedName>
        <fullName evidence="14">Uncharacterized protein</fullName>
    </submittedName>
</protein>
<dbReference type="GO" id="GO:0016020">
    <property type="term" value="C:membrane"/>
    <property type="evidence" value="ECO:0007669"/>
    <property type="project" value="UniProtKB-SubCell"/>
</dbReference>
<feature type="domain" description="Phosphatase tensin-type" evidence="12">
    <location>
        <begin position="536"/>
        <end position="712"/>
    </location>
</feature>
<dbReference type="InterPro" id="IPR016130">
    <property type="entry name" value="Tyr_Pase_AS"/>
</dbReference>
<dbReference type="InterPro" id="IPR035892">
    <property type="entry name" value="C2_domain_sf"/>
</dbReference>
<dbReference type="PANTHER" id="PTHR12305:SF60">
    <property type="entry name" value="PHOSPHATIDYLINOSITOL 3,4,5-TRISPHOSPHATE 3-PHOSPHATASE TPTE2-RELATED"/>
    <property type="match status" value="1"/>
</dbReference>
<evidence type="ECO:0000256" key="5">
    <source>
        <dbReference type="ARBA" id="ARBA00022801"/>
    </source>
</evidence>
<dbReference type="AlphaFoldDB" id="H0ZP42"/>
<evidence type="ECO:0000256" key="2">
    <source>
        <dbReference type="ARBA" id="ARBA00004316"/>
    </source>
</evidence>
<evidence type="ECO:0000256" key="6">
    <source>
        <dbReference type="ARBA" id="ARBA00022989"/>
    </source>
</evidence>
<dbReference type="PROSITE" id="PS00383">
    <property type="entry name" value="TYR_PHOSPHATASE_1"/>
    <property type="match status" value="1"/>
</dbReference>
<reference evidence="14 15" key="1">
    <citation type="journal article" date="2010" name="Nature">
        <title>The genome of a songbird.</title>
        <authorList>
            <person name="Warren W.C."/>
            <person name="Clayton D.F."/>
            <person name="Ellegren H."/>
            <person name="Arnold A.P."/>
            <person name="Hillier L.W."/>
            <person name="Kunstner A."/>
            <person name="Searle S."/>
            <person name="White S."/>
            <person name="Vilella A.J."/>
            <person name="Fairley S."/>
            <person name="Heger A."/>
            <person name="Kong L."/>
            <person name="Ponting C.P."/>
            <person name="Jarvis E.D."/>
            <person name="Mello C.V."/>
            <person name="Minx P."/>
            <person name="Lovell P."/>
            <person name="Velho T.A."/>
            <person name="Ferris M."/>
            <person name="Balakrishnan C.N."/>
            <person name="Sinha S."/>
            <person name="Blatti C."/>
            <person name="London S.E."/>
            <person name="Li Y."/>
            <person name="Lin Y.C."/>
            <person name="George J."/>
            <person name="Sweedler J."/>
            <person name="Southey B."/>
            <person name="Gunaratne P."/>
            <person name="Watson M."/>
            <person name="Nam K."/>
            <person name="Backstrom N."/>
            <person name="Smeds L."/>
            <person name="Nabholz B."/>
            <person name="Itoh Y."/>
            <person name="Whitney O."/>
            <person name="Pfenning A.R."/>
            <person name="Howard J."/>
            <person name="Volker M."/>
            <person name="Skinner B.M."/>
            <person name="Griffin D.K."/>
            <person name="Ye L."/>
            <person name="McLaren W.M."/>
            <person name="Flicek P."/>
            <person name="Quesada V."/>
            <person name="Velasco G."/>
            <person name="Lopez-Otin C."/>
            <person name="Puente X.S."/>
            <person name="Olender T."/>
            <person name="Lancet D."/>
            <person name="Smit A.F."/>
            <person name="Hubley R."/>
            <person name="Konkel M.K."/>
            <person name="Walker J.A."/>
            <person name="Batzer M.A."/>
            <person name="Gu W."/>
            <person name="Pollock D.D."/>
            <person name="Chen L."/>
            <person name="Cheng Z."/>
            <person name="Eichler E.E."/>
            <person name="Stapley J."/>
            <person name="Slate J."/>
            <person name="Ekblom R."/>
            <person name="Birkhead T."/>
            <person name="Burke T."/>
            <person name="Burt D."/>
            <person name="Scharff C."/>
            <person name="Adam I."/>
            <person name="Richard H."/>
            <person name="Sultan M."/>
            <person name="Soldatov A."/>
            <person name="Lehrach H."/>
            <person name="Edwards S.V."/>
            <person name="Yang S.P."/>
            <person name="Li X."/>
            <person name="Graves T."/>
            <person name="Fulton L."/>
            <person name="Nelson J."/>
            <person name="Chinwalla A."/>
            <person name="Hou S."/>
            <person name="Mardis E.R."/>
            <person name="Wilson R.K."/>
        </authorList>
    </citation>
    <scope>NUCLEOTIDE SEQUENCE [LARGE SCALE GENOMIC DNA]</scope>
</reference>
<dbReference type="InterPro" id="IPR003595">
    <property type="entry name" value="Tyr_Pase_cat"/>
</dbReference>
<dbReference type="InterPro" id="IPR005821">
    <property type="entry name" value="Ion_trans_dom"/>
</dbReference>
<dbReference type="InterPro" id="IPR026299">
    <property type="entry name" value="MRP-S31"/>
</dbReference>
<dbReference type="InterPro" id="IPR014020">
    <property type="entry name" value="Tensin_C2-dom"/>
</dbReference>
<feature type="transmembrane region" description="Helical" evidence="10">
    <location>
        <begin position="436"/>
        <end position="455"/>
    </location>
</feature>
<dbReference type="Pfam" id="PF15433">
    <property type="entry name" value="MRP-S31"/>
    <property type="match status" value="1"/>
</dbReference>
<dbReference type="FunFam" id="3.90.190.10:FF:000053">
    <property type="entry name" value="Phosphatidylinositol 3,4,5-trisphosphate 3-phosphatase TPTE2"/>
    <property type="match status" value="1"/>
</dbReference>
<evidence type="ECO:0000256" key="10">
    <source>
        <dbReference type="SAM" id="Phobius"/>
    </source>
</evidence>
<feature type="compositionally biased region" description="Low complexity" evidence="9">
    <location>
        <begin position="196"/>
        <end position="211"/>
    </location>
</feature>
<dbReference type="GO" id="GO:0005763">
    <property type="term" value="C:mitochondrial small ribosomal subunit"/>
    <property type="evidence" value="ECO:0007669"/>
    <property type="project" value="InterPro"/>
</dbReference>
<dbReference type="InterPro" id="IPR045102">
    <property type="entry name" value="PTP_VSP_TPTE"/>
</dbReference>
<dbReference type="InterPro" id="IPR051281">
    <property type="entry name" value="Dual-spec_lipid-protein_phosph"/>
</dbReference>
<name>H0ZP42_TAEGU</name>
<evidence type="ECO:0000256" key="3">
    <source>
        <dbReference type="ARBA" id="ARBA00007881"/>
    </source>
</evidence>
<feature type="compositionally biased region" description="Basic and acidic residues" evidence="9">
    <location>
        <begin position="369"/>
        <end position="380"/>
    </location>
</feature>
<dbReference type="GO" id="GO:0005829">
    <property type="term" value="C:cytosol"/>
    <property type="evidence" value="ECO:0007669"/>
    <property type="project" value="TreeGrafter"/>
</dbReference>
<dbReference type="GO" id="GO:0003735">
    <property type="term" value="F:structural constituent of ribosome"/>
    <property type="evidence" value="ECO:0007669"/>
    <property type="project" value="InterPro"/>
</dbReference>
<dbReference type="GeneTree" id="ENSGT00940000154335"/>
<evidence type="ECO:0000256" key="8">
    <source>
        <dbReference type="ARBA" id="ARBA00023273"/>
    </source>
</evidence>
<dbReference type="FunFam" id="2.60.40.1110:FF:000004">
    <property type="entry name" value="Voltage-sensor containing phosphatase"/>
    <property type="match status" value="1"/>
</dbReference>
<reference evidence="14" key="2">
    <citation type="submission" date="2025-08" db="UniProtKB">
        <authorList>
            <consortium name="Ensembl"/>
        </authorList>
    </citation>
    <scope>IDENTIFICATION</scope>
</reference>
<feature type="transmembrane region" description="Helical" evidence="10">
    <location>
        <begin position="401"/>
        <end position="424"/>
    </location>
</feature>
<evidence type="ECO:0000256" key="4">
    <source>
        <dbReference type="ARBA" id="ARBA00022692"/>
    </source>
</evidence>
<keyword evidence="5" id="KW-0378">Hydrolase</keyword>
<evidence type="ECO:0000313" key="14">
    <source>
        <dbReference type="Ensembl" id="ENSTGUP00000012371.2"/>
    </source>
</evidence>
<evidence type="ECO:0000259" key="11">
    <source>
        <dbReference type="PROSITE" id="PS50056"/>
    </source>
</evidence>
<reference evidence="14" key="3">
    <citation type="submission" date="2025-09" db="UniProtKB">
        <authorList>
            <consortium name="Ensembl"/>
        </authorList>
    </citation>
    <scope>IDENTIFICATION</scope>
</reference>
<dbReference type="Proteomes" id="UP000007754">
    <property type="component" value="Chromosome 1"/>
</dbReference>
<proteinExistence type="inferred from homology"/>
<feature type="compositionally biased region" description="Basic residues" evidence="9">
    <location>
        <begin position="290"/>
        <end position="300"/>
    </location>
</feature>
<dbReference type="PANTHER" id="PTHR12305">
    <property type="entry name" value="PHOSPHATASE WITH HOMOLOGY TO TENSIN"/>
    <property type="match status" value="1"/>
</dbReference>
<feature type="domain" description="Tyrosine specific protein phosphatases" evidence="11">
    <location>
        <begin position="621"/>
        <end position="681"/>
    </location>
</feature>
<dbReference type="GO" id="GO:0016314">
    <property type="term" value="F:phosphatidylinositol-3,4,5-trisphosphate 3-phosphatase activity"/>
    <property type="evidence" value="ECO:0007669"/>
    <property type="project" value="TreeGrafter"/>
</dbReference>
<dbReference type="SMART" id="SM01301">
    <property type="entry name" value="PTPlike_phytase"/>
    <property type="match status" value="1"/>
</dbReference>
<feature type="transmembrane region" description="Helical" evidence="10">
    <location>
        <begin position="467"/>
        <end position="487"/>
    </location>
</feature>
<keyword evidence="8" id="KW-0966">Cell projection</keyword>